<reference evidence="1" key="1">
    <citation type="submission" date="2022-08" db="EMBL/GenBank/DDBJ databases">
        <title>Genome Sequence of Lecanicillium fungicola.</title>
        <authorList>
            <person name="Buettner E."/>
        </authorList>
    </citation>
    <scope>NUCLEOTIDE SEQUENCE</scope>
    <source>
        <strain evidence="1">Babe33</strain>
    </source>
</reference>
<dbReference type="EMBL" id="JANJQO010000326">
    <property type="protein sequence ID" value="KAJ2978975.1"/>
    <property type="molecule type" value="Genomic_DNA"/>
</dbReference>
<dbReference type="Proteomes" id="UP001143910">
    <property type="component" value="Unassembled WGS sequence"/>
</dbReference>
<comment type="caution">
    <text evidence="1">The sequence shown here is derived from an EMBL/GenBank/DDBJ whole genome shotgun (WGS) entry which is preliminary data.</text>
</comment>
<gene>
    <name evidence="1" type="ORF">NQ176_g3522</name>
</gene>
<evidence type="ECO:0000313" key="2">
    <source>
        <dbReference type="Proteomes" id="UP001143910"/>
    </source>
</evidence>
<proteinExistence type="predicted"/>
<keyword evidence="2" id="KW-1185">Reference proteome</keyword>
<protein>
    <submittedName>
        <fullName evidence="1">Uncharacterized protein</fullName>
    </submittedName>
</protein>
<evidence type="ECO:0000313" key="1">
    <source>
        <dbReference type="EMBL" id="KAJ2978975.1"/>
    </source>
</evidence>
<accession>A0ACC1NI80</accession>
<sequence>MSPFGHADSGSGSGSSRLSSYYPAYVAAHDDNHYTLGRIGKHSVVIAVLPGGEYGTASAAGVARDMLHTFTNIRIGLMVGIGGGAPSSKNDIRLGDVVVSEPKAGLGGVFQYDFGKNIQDQPFQSTRSLAPPPPPVLLTAISGLRAECEIDGHTIRENIKACLAAKKRLRKNYSHPDAATDRLFQSNVAHPVSEASCANCGSDASSMIVRPIRDGDADDPTIHYGLIASANQLMRDAKLRDQYANEKGILCFKMEAGGLMNHFPCLVIRGICDYSDTHKNKEWQGYAAMTAAAYTKGLLKRVLPNKVEAERRISELLESTDEKFGPVLSISIDTQTRVQGLQTSAHLDKIVQWLSAPDPSTNFNSARELHHPGTGQWLLESDMYRSWKTNRGSFLWLHGIPGCGKTILSSSVVADLANDPVASNHLLYFYFNFTDINKRSTENAVRSLIDQLYCNNLGVRRLVDSLYAPYATSGGQPTHASLQSTLRGMLQDCGAIWIILDGLDECETRSKHVADGIMPWIKNLRNASPNIHLLVTSRPEQDIKAGIDAWSSAEEAIPLQSDLVSDDIAAYIHTKVAVMKRWQTRPGIQKHIATVLKDRANGMFRWVTCQFDILEQRLSPGEVNAALTELPRTLDGTYSLILQRLHPEHKPHAIRLLQLLTYSERPLRIEEAVDALAIDPASRPRFDPANRMPIPEEIARYCSSLVSLTQKHDKDEINQTVEIQLAHFSVQEYFRSSRLQPDLAGQLGRTAAAASLVDLCVSYLLELDTSLSVDKIKEEYPFAEFSAQYWSDYAVLLEVPSQEIPKAVEEDYAFNDAFILGYTLFQPDYKPWEPNPTEATPLYYASFAGLTASVRRLLKKDAKTNMQCGYLGTALQAASYRGHDDIVQILVENGADVNAQGGVFGNALQAASDRGHEGVVQILIRKGADVNAQSGQCGNALQAASWTGRDGVVRALIQSGANVNAQGGHYGNALQAASWMGQDGIIQILIQHGADVNVRGGRFGNALQAASPGGHDGVVHTLIENGADVNANGGFWGSRYRK</sequence>
<name>A0ACC1NI80_9HYPO</name>
<organism evidence="1 2">
    <name type="scientific">Zarea fungicola</name>
    <dbReference type="NCBI Taxonomy" id="93591"/>
    <lineage>
        <taxon>Eukaryota</taxon>
        <taxon>Fungi</taxon>
        <taxon>Dikarya</taxon>
        <taxon>Ascomycota</taxon>
        <taxon>Pezizomycotina</taxon>
        <taxon>Sordariomycetes</taxon>
        <taxon>Hypocreomycetidae</taxon>
        <taxon>Hypocreales</taxon>
        <taxon>Cordycipitaceae</taxon>
        <taxon>Zarea</taxon>
    </lineage>
</organism>